<dbReference type="EMBL" id="CP146612">
    <property type="protein sequence ID" value="WWX24716.1"/>
    <property type="molecule type" value="Genomic_DNA"/>
</dbReference>
<keyword evidence="3" id="KW-1185">Reference proteome</keyword>
<proteinExistence type="predicted"/>
<dbReference type="Pfam" id="PF07963">
    <property type="entry name" value="N_methyl"/>
    <property type="match status" value="1"/>
</dbReference>
<dbReference type="PANTHER" id="PTHR30093">
    <property type="entry name" value="GENERAL SECRETION PATHWAY PROTEIN G"/>
    <property type="match status" value="1"/>
</dbReference>
<dbReference type="Proteomes" id="UP001375370">
    <property type="component" value="Chromosome"/>
</dbReference>
<name>A0ABZ2J1B7_9CHLR</name>
<gene>
    <name evidence="2" type="ORF">V8247_05460</name>
</gene>
<dbReference type="Gene3D" id="3.30.700.10">
    <property type="entry name" value="Glycoprotein, Type 4 Pilin"/>
    <property type="match status" value="1"/>
</dbReference>
<accession>A0ABZ2J1B7</accession>
<dbReference type="InterPro" id="IPR012902">
    <property type="entry name" value="N_methyl_site"/>
</dbReference>
<evidence type="ECO:0000313" key="2">
    <source>
        <dbReference type="EMBL" id="WWX24716.1"/>
    </source>
</evidence>
<evidence type="ECO:0000313" key="3">
    <source>
        <dbReference type="Proteomes" id="UP001375370"/>
    </source>
</evidence>
<keyword evidence="1" id="KW-0472">Membrane</keyword>
<dbReference type="InterPro" id="IPR045584">
    <property type="entry name" value="Pilin-like"/>
</dbReference>
<reference evidence="2 3" key="1">
    <citation type="submission" date="2024-03" db="EMBL/GenBank/DDBJ databases">
        <title>A Dehalogenimonas Isolated from Estuarine Sediments Dihaloeliminates Chlorinated Alkanes.</title>
        <authorList>
            <person name="Yang Y."/>
            <person name="Wang H."/>
        </authorList>
    </citation>
    <scope>NUCLEOTIDE SEQUENCE [LARGE SCALE GENOMIC DNA]</scope>
    <source>
        <strain evidence="2 3">W</strain>
    </source>
</reference>
<dbReference type="RefSeq" id="WP_338736833.1">
    <property type="nucleotide sequence ID" value="NZ_CP146612.1"/>
</dbReference>
<dbReference type="NCBIfam" id="TIGR02532">
    <property type="entry name" value="IV_pilin_GFxxxE"/>
    <property type="match status" value="1"/>
</dbReference>
<dbReference type="SUPFAM" id="SSF54523">
    <property type="entry name" value="Pili subunits"/>
    <property type="match status" value="1"/>
</dbReference>
<organism evidence="2 3">
    <name type="scientific">Candidatus Dehalogenimonas loeffleri</name>
    <dbReference type="NCBI Taxonomy" id="3127115"/>
    <lineage>
        <taxon>Bacteria</taxon>
        <taxon>Bacillati</taxon>
        <taxon>Chloroflexota</taxon>
        <taxon>Dehalococcoidia</taxon>
        <taxon>Dehalococcoidales</taxon>
        <taxon>Dehalococcoidaceae</taxon>
        <taxon>Dehalogenimonas</taxon>
    </lineage>
</organism>
<keyword evidence="1" id="KW-1133">Transmembrane helix</keyword>
<protein>
    <submittedName>
        <fullName evidence="2">Type II secretion system protein</fullName>
    </submittedName>
</protein>
<keyword evidence="1" id="KW-0812">Transmembrane</keyword>
<sequence length="120" mass="12414">MKFLENLKMKKLRKGQKGFTLIELLVVIAILGVIAAVAVPNIISFIGSGETEAAAAELHNVTVAVTAALVAGDGTIIGYSNVVIPAKTTPANDPGTYLLSTTQWKYTIGTTGTIAQGAKA</sequence>
<evidence type="ECO:0000256" key="1">
    <source>
        <dbReference type="SAM" id="Phobius"/>
    </source>
</evidence>
<dbReference type="PROSITE" id="PS00409">
    <property type="entry name" value="PROKAR_NTER_METHYL"/>
    <property type="match status" value="1"/>
</dbReference>
<feature type="transmembrane region" description="Helical" evidence="1">
    <location>
        <begin position="21"/>
        <end position="43"/>
    </location>
</feature>